<organism evidence="3 4">
    <name type="scientific">Handelsmanbacteria sp. (strain RIFCSPLOWO2_12_FULL_64_10)</name>
    <dbReference type="NCBI Taxonomy" id="1817868"/>
    <lineage>
        <taxon>Bacteria</taxon>
        <taxon>Candidatus Handelsmaniibacteriota</taxon>
    </lineage>
</organism>
<reference evidence="3 4" key="1">
    <citation type="journal article" date="2016" name="Nat. Commun.">
        <title>Thousands of microbial genomes shed light on interconnected biogeochemical processes in an aquifer system.</title>
        <authorList>
            <person name="Anantharaman K."/>
            <person name="Brown C.T."/>
            <person name="Hug L.A."/>
            <person name="Sharon I."/>
            <person name="Castelle C.J."/>
            <person name="Probst A.J."/>
            <person name="Thomas B.C."/>
            <person name="Singh A."/>
            <person name="Wilkins M.J."/>
            <person name="Karaoz U."/>
            <person name="Brodie E.L."/>
            <person name="Williams K.H."/>
            <person name="Hubbard S.S."/>
            <person name="Banfield J.F."/>
        </authorList>
    </citation>
    <scope>NUCLEOTIDE SEQUENCE [LARGE SCALE GENOMIC DNA]</scope>
    <source>
        <strain evidence="4">RIFCSPLOWO2_12_FULL_64_10</strain>
    </source>
</reference>
<evidence type="ECO:0000313" key="4">
    <source>
        <dbReference type="Proteomes" id="UP000178606"/>
    </source>
</evidence>
<evidence type="ECO:0000259" key="2">
    <source>
        <dbReference type="Pfam" id="PF22725"/>
    </source>
</evidence>
<dbReference type="Gene3D" id="3.30.360.10">
    <property type="entry name" value="Dihydrodipicolinate Reductase, domain 2"/>
    <property type="match status" value="1"/>
</dbReference>
<dbReference type="SUPFAM" id="SSF51735">
    <property type="entry name" value="NAD(P)-binding Rossmann-fold domains"/>
    <property type="match status" value="1"/>
</dbReference>
<dbReference type="EMBL" id="MFKF01000272">
    <property type="protein sequence ID" value="OGG47136.1"/>
    <property type="molecule type" value="Genomic_DNA"/>
</dbReference>
<dbReference type="PANTHER" id="PTHR43377:SF1">
    <property type="entry name" value="BILIVERDIN REDUCTASE A"/>
    <property type="match status" value="1"/>
</dbReference>
<feature type="domain" description="GFO/IDH/MocA-like oxidoreductase" evidence="2">
    <location>
        <begin position="138"/>
        <end position="229"/>
    </location>
</feature>
<dbReference type="InterPro" id="IPR036291">
    <property type="entry name" value="NAD(P)-bd_dom_sf"/>
</dbReference>
<dbReference type="Gene3D" id="3.40.50.720">
    <property type="entry name" value="NAD(P)-binding Rossmann-like Domain"/>
    <property type="match status" value="1"/>
</dbReference>
<proteinExistence type="predicted"/>
<sequence>MALRAAVIGLGIGRTHAAKYQALDGVDLVALCDLDEAALKRACEQFGAEGHRDAEEMMDRVRPDAVSLCTPPRSHLPLAEAAARRGIHVLVEKPMAASPSDADGMIRACRERGVTLMVGHKKVFSPPLIRLRGLLDRDLGPARFVIHRYPHPGATDKAWFWDEADGQGPIFENAVHAAYTLRFLLGEPERVCAEGGSFFAQKHAPQIDGAVCAIRFRGGAVASLSAGMVGMRAFRFEDYYVATEAGVAEVSGPFDNPDTLRYAFRDRPDDVHEESFSGADPFLAEIRHFLDCGRSGQTPAVTGEDGRKAIELCLAIREAVRSGRPVMM</sequence>
<dbReference type="GO" id="GO:0000166">
    <property type="term" value="F:nucleotide binding"/>
    <property type="evidence" value="ECO:0007669"/>
    <property type="project" value="InterPro"/>
</dbReference>
<dbReference type="InterPro" id="IPR000683">
    <property type="entry name" value="Gfo/Idh/MocA-like_OxRdtase_N"/>
</dbReference>
<dbReference type="Pfam" id="PF22725">
    <property type="entry name" value="GFO_IDH_MocA_C3"/>
    <property type="match status" value="1"/>
</dbReference>
<evidence type="ECO:0000259" key="1">
    <source>
        <dbReference type="Pfam" id="PF01408"/>
    </source>
</evidence>
<dbReference type="PANTHER" id="PTHR43377">
    <property type="entry name" value="BILIVERDIN REDUCTASE A"/>
    <property type="match status" value="1"/>
</dbReference>
<evidence type="ECO:0000313" key="3">
    <source>
        <dbReference type="EMBL" id="OGG47136.1"/>
    </source>
</evidence>
<dbReference type="Proteomes" id="UP000178606">
    <property type="component" value="Unassembled WGS sequence"/>
</dbReference>
<evidence type="ECO:0008006" key="5">
    <source>
        <dbReference type="Google" id="ProtNLM"/>
    </source>
</evidence>
<accession>A0A1F6CDA0</accession>
<comment type="caution">
    <text evidence="3">The sequence shown here is derived from an EMBL/GenBank/DDBJ whole genome shotgun (WGS) entry which is preliminary data.</text>
</comment>
<dbReference type="InterPro" id="IPR051450">
    <property type="entry name" value="Gfo/Idh/MocA_Oxidoreductases"/>
</dbReference>
<protein>
    <recommendedName>
        <fullName evidence="5">Oxidoreductase</fullName>
    </recommendedName>
</protein>
<gene>
    <name evidence="3" type="ORF">A3F84_16940</name>
</gene>
<dbReference type="AlphaFoldDB" id="A0A1F6CDA0"/>
<dbReference type="SUPFAM" id="SSF55347">
    <property type="entry name" value="Glyceraldehyde-3-phosphate dehydrogenase-like, C-terminal domain"/>
    <property type="match status" value="1"/>
</dbReference>
<dbReference type="Pfam" id="PF01408">
    <property type="entry name" value="GFO_IDH_MocA"/>
    <property type="match status" value="1"/>
</dbReference>
<dbReference type="InterPro" id="IPR055170">
    <property type="entry name" value="GFO_IDH_MocA-like_dom"/>
</dbReference>
<name>A0A1F6CDA0_HANXR</name>
<feature type="domain" description="Gfo/Idh/MocA-like oxidoreductase N-terminal" evidence="1">
    <location>
        <begin position="3"/>
        <end position="120"/>
    </location>
</feature>